<dbReference type="EMBL" id="BRXR01000001">
    <property type="protein sequence ID" value="GLC29507.1"/>
    <property type="molecule type" value="Genomic_DNA"/>
</dbReference>
<dbReference type="CDD" id="cd03319">
    <property type="entry name" value="L-Ala-DL-Glu_epimerase"/>
    <property type="match status" value="1"/>
</dbReference>
<keyword evidence="8" id="KW-1185">Reference proteome</keyword>
<dbReference type="SUPFAM" id="SSF54826">
    <property type="entry name" value="Enolase N-terminal domain-like"/>
    <property type="match status" value="1"/>
</dbReference>
<dbReference type="PANTHER" id="PTHR48073:SF2">
    <property type="entry name" value="O-SUCCINYLBENZOATE SYNTHASE"/>
    <property type="match status" value="1"/>
</dbReference>
<keyword evidence="4 5" id="KW-0413">Isomerase</keyword>
<gene>
    <name evidence="7" type="ORF">bsdE14_09170</name>
</gene>
<protein>
    <recommendedName>
        <fullName evidence="5">Dipeptide epimerase</fullName>
        <ecNumber evidence="5">5.1.1.-</ecNumber>
    </recommendedName>
</protein>
<dbReference type="InterPro" id="IPR034603">
    <property type="entry name" value="Dipeptide_epimerase"/>
</dbReference>
<dbReference type="PANTHER" id="PTHR48073">
    <property type="entry name" value="O-SUCCINYLBENZOATE SYNTHASE-RELATED"/>
    <property type="match status" value="1"/>
</dbReference>
<dbReference type="SFLD" id="SFLDG00180">
    <property type="entry name" value="muconate_cycloisomerase"/>
    <property type="match status" value="1"/>
</dbReference>
<evidence type="ECO:0000256" key="5">
    <source>
        <dbReference type="RuleBase" id="RU366006"/>
    </source>
</evidence>
<dbReference type="InterPro" id="IPR029065">
    <property type="entry name" value="Enolase_C-like"/>
</dbReference>
<dbReference type="Gene3D" id="3.20.20.120">
    <property type="entry name" value="Enolase-like C-terminal domain"/>
    <property type="match status" value="1"/>
</dbReference>
<dbReference type="Proteomes" id="UP001208567">
    <property type="component" value="Unassembled WGS sequence"/>
</dbReference>
<dbReference type="SMART" id="SM00922">
    <property type="entry name" value="MR_MLE"/>
    <property type="match status" value="1"/>
</dbReference>
<feature type="domain" description="Mandelate racemase/muconate lactonizing enzyme C-terminal" evidence="6">
    <location>
        <begin position="141"/>
        <end position="239"/>
    </location>
</feature>
<dbReference type="Pfam" id="PF13378">
    <property type="entry name" value="MR_MLE_C"/>
    <property type="match status" value="1"/>
</dbReference>
<dbReference type="Gene3D" id="3.30.390.10">
    <property type="entry name" value="Enolase-like, N-terminal domain"/>
    <property type="match status" value="1"/>
</dbReference>
<evidence type="ECO:0000313" key="7">
    <source>
        <dbReference type="EMBL" id="GLC29507.1"/>
    </source>
</evidence>
<comment type="caution">
    <text evidence="7">The sequence shown here is derived from an EMBL/GenBank/DDBJ whole genome shotgun (WGS) entry which is preliminary data.</text>
</comment>
<dbReference type="InterPro" id="IPR029017">
    <property type="entry name" value="Enolase-like_N"/>
</dbReference>
<dbReference type="SUPFAM" id="SSF51604">
    <property type="entry name" value="Enolase C-terminal domain-like"/>
    <property type="match status" value="1"/>
</dbReference>
<dbReference type="RefSeq" id="WP_264848799.1">
    <property type="nucleotide sequence ID" value="NZ_BRXR01000001.1"/>
</dbReference>
<keyword evidence="3 5" id="KW-0460">Magnesium</keyword>
<dbReference type="SFLD" id="SFLDF00009">
    <property type="entry name" value="o-succinylbenzoate_synthase"/>
    <property type="match status" value="1"/>
</dbReference>
<name>A0ABQ5N2S4_9CLOT</name>
<dbReference type="InterPro" id="IPR036849">
    <property type="entry name" value="Enolase-like_C_sf"/>
</dbReference>
<evidence type="ECO:0000256" key="1">
    <source>
        <dbReference type="ARBA" id="ARBA00008031"/>
    </source>
</evidence>
<dbReference type="Pfam" id="PF02746">
    <property type="entry name" value="MR_MLE_N"/>
    <property type="match status" value="1"/>
</dbReference>
<dbReference type="EC" id="5.1.1.-" evidence="5"/>
<evidence type="ECO:0000256" key="2">
    <source>
        <dbReference type="ARBA" id="ARBA00022723"/>
    </source>
</evidence>
<reference evidence="7 8" key="1">
    <citation type="journal article" date="2024" name="Int. J. Syst. Evol. Microbiol.">
        <title>Clostridium omnivorum sp. nov., isolated from anoxic soil under the treatment of reductive soil disinfestation.</title>
        <authorList>
            <person name="Ueki A."/>
            <person name="Tonouchi A."/>
            <person name="Kaku N."/>
            <person name="Honma S."/>
            <person name="Ueki K."/>
        </authorList>
    </citation>
    <scope>NUCLEOTIDE SEQUENCE [LARGE SCALE GENOMIC DNA]</scope>
    <source>
        <strain evidence="7 8">E14</strain>
    </source>
</reference>
<evidence type="ECO:0000256" key="4">
    <source>
        <dbReference type="ARBA" id="ARBA00023235"/>
    </source>
</evidence>
<organism evidence="7 8">
    <name type="scientific">Clostridium omnivorum</name>
    <dbReference type="NCBI Taxonomy" id="1604902"/>
    <lineage>
        <taxon>Bacteria</taxon>
        <taxon>Bacillati</taxon>
        <taxon>Bacillota</taxon>
        <taxon>Clostridia</taxon>
        <taxon>Eubacteriales</taxon>
        <taxon>Clostridiaceae</taxon>
        <taxon>Clostridium</taxon>
    </lineage>
</organism>
<comment type="cofactor">
    <cofactor evidence="5">
        <name>Mg(2+)</name>
        <dbReference type="ChEBI" id="CHEBI:18420"/>
    </cofactor>
    <text evidence="5">Binds 1 Mg(2+) ion per subunit.</text>
</comment>
<dbReference type="InterPro" id="IPR013341">
    <property type="entry name" value="Mandelate_racemase_N_dom"/>
</dbReference>
<sequence length="362" mass="39602">MKIKDIQVGKIQIPLKKPFKTSLRTVTVAEEVIIKIITEEGAIGFGSAPPTAVITGDIEESIAGAIKSVIKPKLIGLNIEDFEHIMNVLNNSMIRNSSAKAAVDIALYDLFCKQYNIPLYRLLGGYRKTIDTDITISVNSPEEMVRDSIQAVEEGYRHLKVKVGTNEALDIERVKAIREAVGSDIKIRVDANQGWKPKEAVRIIRRYEDMNLNIELVEQPVIAWDIEGLKFVTDNVETDILADEAVFSPREAIKIINMKAADLINIKLMKCGGIYNALKICSIAEAMEVECMVGCMMESKVGITAAASFSAAKKNVTKYDLDTVLLMAQDPIVGGAGFCGNSILLSDAPGLGISEVAGWKEI</sequence>
<proteinExistence type="inferred from homology"/>
<accession>A0ABQ5N2S4</accession>
<evidence type="ECO:0000313" key="8">
    <source>
        <dbReference type="Proteomes" id="UP001208567"/>
    </source>
</evidence>
<dbReference type="SFLD" id="SFLDS00001">
    <property type="entry name" value="Enolase"/>
    <property type="match status" value="1"/>
</dbReference>
<evidence type="ECO:0000259" key="6">
    <source>
        <dbReference type="SMART" id="SM00922"/>
    </source>
</evidence>
<evidence type="ECO:0000256" key="3">
    <source>
        <dbReference type="ARBA" id="ARBA00022842"/>
    </source>
</evidence>
<keyword evidence="2 5" id="KW-0479">Metal-binding</keyword>
<dbReference type="InterPro" id="IPR013342">
    <property type="entry name" value="Mandelate_racemase_C"/>
</dbReference>
<comment type="similarity">
    <text evidence="1 5">Belongs to the mandelate racemase/muconate lactonizing enzyme family.</text>
</comment>